<dbReference type="InterPro" id="IPR005279">
    <property type="entry name" value="Dipep/tripep_permease"/>
</dbReference>
<gene>
    <name evidence="10" type="ORF">WI372_05800</name>
</gene>
<keyword evidence="5" id="KW-0571">Peptide transport</keyword>
<dbReference type="NCBIfam" id="TIGR00924">
    <property type="entry name" value="yjdL_sub1_fam"/>
    <property type="match status" value="1"/>
</dbReference>
<keyword evidence="7 9" id="KW-0472">Membrane</keyword>
<evidence type="ECO:0000256" key="1">
    <source>
        <dbReference type="ARBA" id="ARBA00004651"/>
    </source>
</evidence>
<evidence type="ECO:0000256" key="8">
    <source>
        <dbReference type="RuleBase" id="RU003755"/>
    </source>
</evidence>
<reference evidence="10 11" key="1">
    <citation type="submission" date="2024-02" db="EMBL/GenBank/DDBJ databases">
        <title>A novel Gemmatimonadota bacterium.</title>
        <authorList>
            <person name="Du Z.-J."/>
            <person name="Ye Y.-Q."/>
        </authorList>
    </citation>
    <scope>NUCLEOTIDE SEQUENCE [LARGE SCALE GENOMIC DNA]</scope>
    <source>
        <strain evidence="10 11">DH-20</strain>
    </source>
</reference>
<dbReference type="InterPro" id="IPR000109">
    <property type="entry name" value="POT_fam"/>
</dbReference>
<dbReference type="Proteomes" id="UP001484239">
    <property type="component" value="Unassembled WGS sequence"/>
</dbReference>
<accession>A0ABU9E8M9</accession>
<feature type="transmembrane region" description="Helical" evidence="9">
    <location>
        <begin position="63"/>
        <end position="85"/>
    </location>
</feature>
<feature type="transmembrane region" description="Helical" evidence="9">
    <location>
        <begin position="349"/>
        <end position="369"/>
    </location>
</feature>
<keyword evidence="5" id="KW-0653">Protein transport</keyword>
<organism evidence="10 11">
    <name type="scientific">Gaopeijia maritima</name>
    <dbReference type="NCBI Taxonomy" id="3119007"/>
    <lineage>
        <taxon>Bacteria</taxon>
        <taxon>Pseudomonadati</taxon>
        <taxon>Gemmatimonadota</taxon>
        <taxon>Longimicrobiia</taxon>
        <taxon>Gaopeijiales</taxon>
        <taxon>Gaopeijiaceae</taxon>
        <taxon>Gaopeijia</taxon>
    </lineage>
</organism>
<sequence>MTSHTTAAQGPTFFGHPRGLATLFFTEMWERFSYYGMRALLILFMTAATVGDNPGLGLDVGTATAIYGLYTSLVYLLALPGGWIADNLWGKRKSVYVGGWIIAAGHFSMAVPSMFTFFLGLVLIVMGTGLLKPNVSAIVGDLYPEGGARRDAGFSIFYMGINVGALLGPILCGALGEGFSVGSMEWSGMWHLGFSLAGVGMVAGLIQYRMGIRHLEGAGELETDRTPEQLRSMETGFFVRFALALAAVVFFGWLVYAGTIPMTIQQVATWLGYGILVLAVGFFVYLWAFGGHTPAENKRLLVIFWLFVLSAIFWSGFEQAGSSLNLFASELTDRNVFGWEMPAAFLQSVNSFFIIILAPLFGSLWVWLSQRNANPSMGAKFGFGLLGLSVGFFVLAWGAANAGPGNLVSPAWLVVTYFFHTVGELALSPVGLSSITKLAPRNRVGQMMGVWFVGVALGNLFAGLVAGSLENLPAADLFRAVAMIVAAAGVIGLAVSPLTRRVTAEVE</sequence>
<protein>
    <submittedName>
        <fullName evidence="10">Peptide MFS transporter</fullName>
    </submittedName>
</protein>
<dbReference type="SUPFAM" id="SSF103473">
    <property type="entry name" value="MFS general substrate transporter"/>
    <property type="match status" value="2"/>
</dbReference>
<evidence type="ECO:0000256" key="3">
    <source>
        <dbReference type="ARBA" id="ARBA00022475"/>
    </source>
</evidence>
<keyword evidence="2 8" id="KW-0813">Transport</keyword>
<evidence type="ECO:0000313" key="10">
    <source>
        <dbReference type="EMBL" id="MEK9500483.1"/>
    </source>
</evidence>
<dbReference type="EMBL" id="JBBHLI010000002">
    <property type="protein sequence ID" value="MEK9500483.1"/>
    <property type="molecule type" value="Genomic_DNA"/>
</dbReference>
<dbReference type="InterPro" id="IPR036259">
    <property type="entry name" value="MFS_trans_sf"/>
</dbReference>
<evidence type="ECO:0000256" key="2">
    <source>
        <dbReference type="ARBA" id="ARBA00022448"/>
    </source>
</evidence>
<feature type="transmembrane region" description="Helical" evidence="9">
    <location>
        <begin position="381"/>
        <end position="400"/>
    </location>
</feature>
<evidence type="ECO:0000256" key="6">
    <source>
        <dbReference type="ARBA" id="ARBA00022989"/>
    </source>
</evidence>
<feature type="transmembrane region" description="Helical" evidence="9">
    <location>
        <begin position="188"/>
        <end position="206"/>
    </location>
</feature>
<feature type="transmembrane region" description="Helical" evidence="9">
    <location>
        <begin position="268"/>
        <end position="288"/>
    </location>
</feature>
<feature type="transmembrane region" description="Helical" evidence="9">
    <location>
        <begin position="444"/>
        <end position="465"/>
    </location>
</feature>
<feature type="transmembrane region" description="Helical" evidence="9">
    <location>
        <begin position="32"/>
        <end position="51"/>
    </location>
</feature>
<keyword evidence="4 8" id="KW-0812">Transmembrane</keyword>
<dbReference type="InterPro" id="IPR018456">
    <property type="entry name" value="PTR2_symporter_CS"/>
</dbReference>
<comment type="subcellular location">
    <subcellularLocation>
        <location evidence="1">Cell membrane</location>
        <topology evidence="1">Multi-pass membrane protein</topology>
    </subcellularLocation>
    <subcellularLocation>
        <location evidence="8">Membrane</location>
        <topology evidence="8">Multi-pass membrane protein</topology>
    </subcellularLocation>
</comment>
<dbReference type="RefSeq" id="WP_405284698.1">
    <property type="nucleotide sequence ID" value="NZ_CP144380.1"/>
</dbReference>
<keyword evidence="6 9" id="KW-1133">Transmembrane helix</keyword>
<evidence type="ECO:0000256" key="4">
    <source>
        <dbReference type="ARBA" id="ARBA00022692"/>
    </source>
</evidence>
<evidence type="ECO:0000256" key="7">
    <source>
        <dbReference type="ARBA" id="ARBA00023136"/>
    </source>
</evidence>
<feature type="transmembrane region" description="Helical" evidence="9">
    <location>
        <begin position="412"/>
        <end position="432"/>
    </location>
</feature>
<comment type="caution">
    <text evidence="10">The sequence shown here is derived from an EMBL/GenBank/DDBJ whole genome shotgun (WGS) entry which is preliminary data.</text>
</comment>
<keyword evidence="11" id="KW-1185">Reference proteome</keyword>
<comment type="similarity">
    <text evidence="8">Belongs to the major facilitator superfamily. Proton-dependent oligopeptide transporter (POT/PTR) (TC 2.A.17) family.</text>
</comment>
<dbReference type="PROSITE" id="PS01023">
    <property type="entry name" value="PTR2_2"/>
    <property type="match status" value="1"/>
</dbReference>
<dbReference type="CDD" id="cd17346">
    <property type="entry name" value="MFS_DtpA_like"/>
    <property type="match status" value="1"/>
</dbReference>
<keyword evidence="3" id="KW-1003">Cell membrane</keyword>
<dbReference type="Gene3D" id="1.20.1250.20">
    <property type="entry name" value="MFS general substrate transporter like domains"/>
    <property type="match status" value="1"/>
</dbReference>
<proteinExistence type="inferred from homology"/>
<evidence type="ECO:0000313" key="11">
    <source>
        <dbReference type="Proteomes" id="UP001484239"/>
    </source>
</evidence>
<feature type="transmembrane region" description="Helical" evidence="9">
    <location>
        <begin position="237"/>
        <end position="256"/>
    </location>
</feature>
<feature type="transmembrane region" description="Helical" evidence="9">
    <location>
        <begin position="97"/>
        <end position="125"/>
    </location>
</feature>
<evidence type="ECO:0000256" key="5">
    <source>
        <dbReference type="ARBA" id="ARBA00022856"/>
    </source>
</evidence>
<feature type="transmembrane region" description="Helical" evidence="9">
    <location>
        <begin position="300"/>
        <end position="317"/>
    </location>
</feature>
<name>A0ABU9E8M9_9BACT</name>
<dbReference type="PANTHER" id="PTHR23517:SF15">
    <property type="entry name" value="PROTON-DEPENDENT OLIGOPEPTIDE FAMILY TRANSPORT PROTEIN"/>
    <property type="match status" value="1"/>
</dbReference>
<evidence type="ECO:0000256" key="9">
    <source>
        <dbReference type="SAM" id="Phobius"/>
    </source>
</evidence>
<dbReference type="Pfam" id="PF00854">
    <property type="entry name" value="PTR2"/>
    <property type="match status" value="1"/>
</dbReference>
<dbReference type="InterPro" id="IPR050171">
    <property type="entry name" value="MFS_Transporters"/>
</dbReference>
<dbReference type="PANTHER" id="PTHR23517">
    <property type="entry name" value="RESISTANCE PROTEIN MDTM, PUTATIVE-RELATED-RELATED"/>
    <property type="match status" value="1"/>
</dbReference>
<feature type="transmembrane region" description="Helical" evidence="9">
    <location>
        <begin position="477"/>
        <end position="495"/>
    </location>
</feature>
<feature type="transmembrane region" description="Helical" evidence="9">
    <location>
        <begin position="156"/>
        <end position="176"/>
    </location>
</feature>